<dbReference type="AlphaFoldDB" id="A0A9X9PUC1"/>
<protein>
    <submittedName>
        <fullName evidence="1">Uncharacterized protein</fullName>
    </submittedName>
</protein>
<proteinExistence type="predicted"/>
<name>A0A9X9PUC1_GULGU</name>
<sequence length="39" mass="4379">MRLGVGVLVRVLRGRHEAAFERRNLGARGAHAERPKARD</sequence>
<organism evidence="1 2">
    <name type="scientific">Gulo gulo</name>
    <name type="common">Wolverine</name>
    <name type="synonym">Gluton</name>
    <dbReference type="NCBI Taxonomy" id="48420"/>
    <lineage>
        <taxon>Eukaryota</taxon>
        <taxon>Metazoa</taxon>
        <taxon>Chordata</taxon>
        <taxon>Craniata</taxon>
        <taxon>Vertebrata</taxon>
        <taxon>Euteleostomi</taxon>
        <taxon>Mammalia</taxon>
        <taxon>Eutheria</taxon>
        <taxon>Laurasiatheria</taxon>
        <taxon>Carnivora</taxon>
        <taxon>Caniformia</taxon>
        <taxon>Musteloidea</taxon>
        <taxon>Mustelidae</taxon>
        <taxon>Guloninae</taxon>
        <taxon>Gulo</taxon>
    </lineage>
</organism>
<dbReference type="Proteomes" id="UP000269945">
    <property type="component" value="Unassembled WGS sequence"/>
</dbReference>
<dbReference type="EMBL" id="CYRY02001783">
    <property type="protein sequence ID" value="VCW66419.1"/>
    <property type="molecule type" value="Genomic_DNA"/>
</dbReference>
<accession>A0A9X9PUC1</accession>
<evidence type="ECO:0000313" key="2">
    <source>
        <dbReference type="Proteomes" id="UP000269945"/>
    </source>
</evidence>
<reference evidence="1 2" key="1">
    <citation type="submission" date="2018-10" db="EMBL/GenBank/DDBJ databases">
        <authorList>
            <person name="Ekblom R."/>
            <person name="Jareborg N."/>
        </authorList>
    </citation>
    <scope>NUCLEOTIDE SEQUENCE [LARGE SCALE GENOMIC DNA]</scope>
    <source>
        <tissue evidence="1">Muscle</tissue>
    </source>
</reference>
<keyword evidence="2" id="KW-1185">Reference proteome</keyword>
<evidence type="ECO:0000313" key="1">
    <source>
        <dbReference type="EMBL" id="VCW66419.1"/>
    </source>
</evidence>
<comment type="caution">
    <text evidence="1">The sequence shown here is derived from an EMBL/GenBank/DDBJ whole genome shotgun (WGS) entry which is preliminary data.</text>
</comment>
<gene>
    <name evidence="1" type="ORF">BN2614_LOCUS2</name>
</gene>